<dbReference type="CDD" id="cd07528">
    <property type="entry name" value="HAD_CbbY-like"/>
    <property type="match status" value="1"/>
</dbReference>
<dbReference type="SFLD" id="SFLDS00003">
    <property type="entry name" value="Haloacid_Dehalogenase"/>
    <property type="match status" value="1"/>
</dbReference>
<dbReference type="PRINTS" id="PR00413">
    <property type="entry name" value="HADHALOGNASE"/>
</dbReference>
<dbReference type="OrthoDB" id="5293434at2"/>
<dbReference type="SFLD" id="SFLDF00035">
    <property type="entry name" value="phosphoglycolate_phosphatase"/>
    <property type="match status" value="1"/>
</dbReference>
<dbReference type="InterPro" id="IPR023214">
    <property type="entry name" value="HAD_sf"/>
</dbReference>
<gene>
    <name evidence="1" type="ORF">CJU94_37785</name>
</gene>
<keyword evidence="1" id="KW-0614">Plasmid</keyword>
<dbReference type="Proteomes" id="UP000215158">
    <property type="component" value="Plasmid pBN2"/>
</dbReference>
<dbReference type="KEGG" id="parb:CJU94_37785"/>
<evidence type="ECO:0000313" key="2">
    <source>
        <dbReference type="Proteomes" id="UP000215158"/>
    </source>
</evidence>
<dbReference type="SFLD" id="SFLDG01135">
    <property type="entry name" value="C1.5.6:_HAD__Beta-PGM__Phospha"/>
    <property type="match status" value="1"/>
</dbReference>
<dbReference type="NCBIfam" id="TIGR01509">
    <property type="entry name" value="HAD-SF-IA-v3"/>
    <property type="match status" value="1"/>
</dbReference>
<dbReference type="AlphaFoldDB" id="A0A248VZG1"/>
<sequence length="254" mass="27623">MKALIFDVDGTLADTETAHREAFNAAFAEVGLDWFWDEALYTRLLKVAGGKERLMHYWRMVDLEEASGSKVKEVIDAVHAVKTRHYTERVGGGGLPLRPGIARLIDEAAEAGIPVAIATTTTPANLDALLQAPFGKSWRKRFAAICDAGTTQVKKPAPDVYLAVLQQLGLKADDCIAFEDSANGLRAAQTAGISTIVTPTAYTALDDFDGALVVLPHLGDPEQPMQQHVPGADHRWVDLAALRRWHRGQLFEAA</sequence>
<dbReference type="InterPro" id="IPR036412">
    <property type="entry name" value="HAD-like_sf"/>
</dbReference>
<accession>A0A248VZG1</accession>
<dbReference type="PANTHER" id="PTHR42896">
    <property type="entry name" value="XYLULOSE-1,5-BISPHOSPHATE (XUBP) PHOSPHATASE"/>
    <property type="match status" value="1"/>
</dbReference>
<dbReference type="InterPro" id="IPR006439">
    <property type="entry name" value="HAD-SF_hydro_IA"/>
</dbReference>
<dbReference type="PANTHER" id="PTHR42896:SF2">
    <property type="entry name" value="CBBY-LIKE PROTEIN"/>
    <property type="match status" value="1"/>
</dbReference>
<dbReference type="GO" id="GO:0016787">
    <property type="term" value="F:hydrolase activity"/>
    <property type="evidence" value="ECO:0007669"/>
    <property type="project" value="InterPro"/>
</dbReference>
<dbReference type="SFLD" id="SFLDG01129">
    <property type="entry name" value="C1.5:_HAD__Beta-PGM__Phosphata"/>
    <property type="match status" value="1"/>
</dbReference>
<dbReference type="RefSeq" id="WP_025496588.1">
    <property type="nucleotide sequence ID" value="NZ_CP022992.1"/>
</dbReference>
<name>A0A248VZG1_9BURK</name>
<organism evidence="1 2">
    <name type="scientific">Paraburkholderia aromaticivorans</name>
    <dbReference type="NCBI Taxonomy" id="2026199"/>
    <lineage>
        <taxon>Bacteria</taxon>
        <taxon>Pseudomonadati</taxon>
        <taxon>Pseudomonadota</taxon>
        <taxon>Betaproteobacteria</taxon>
        <taxon>Burkholderiales</taxon>
        <taxon>Burkholderiaceae</taxon>
        <taxon>Paraburkholderia</taxon>
    </lineage>
</organism>
<dbReference type="InterPro" id="IPR044999">
    <property type="entry name" value="CbbY-like"/>
</dbReference>
<dbReference type="SUPFAM" id="SSF56784">
    <property type="entry name" value="HAD-like"/>
    <property type="match status" value="1"/>
</dbReference>
<dbReference type="EMBL" id="CP022992">
    <property type="protein sequence ID" value="ASW03922.1"/>
    <property type="molecule type" value="Genomic_DNA"/>
</dbReference>
<dbReference type="Gene3D" id="3.40.50.1000">
    <property type="entry name" value="HAD superfamily/HAD-like"/>
    <property type="match status" value="1"/>
</dbReference>
<dbReference type="InterPro" id="IPR023198">
    <property type="entry name" value="PGP-like_dom2"/>
</dbReference>
<dbReference type="Pfam" id="PF00702">
    <property type="entry name" value="Hydrolase"/>
    <property type="match status" value="1"/>
</dbReference>
<dbReference type="Gene3D" id="1.10.150.240">
    <property type="entry name" value="Putative phosphatase, domain 2"/>
    <property type="match status" value="1"/>
</dbReference>
<proteinExistence type="predicted"/>
<evidence type="ECO:0000313" key="1">
    <source>
        <dbReference type="EMBL" id="ASW03922.1"/>
    </source>
</evidence>
<keyword evidence="2" id="KW-1185">Reference proteome</keyword>
<protein>
    <submittedName>
        <fullName evidence="1">Protein CbbY</fullName>
    </submittedName>
</protein>
<reference evidence="1 2" key="1">
    <citation type="submission" date="2017-08" db="EMBL/GenBank/DDBJ databases">
        <title>Identification and genetic characteristics of simultaneous BTEX- and naphthalene-degrading Paraburkholderia sp. BN5 isolated from petroleum-contaminated soil.</title>
        <authorList>
            <person name="Lee Y."/>
            <person name="Jeon C.O."/>
        </authorList>
    </citation>
    <scope>NUCLEOTIDE SEQUENCE [LARGE SCALE GENOMIC DNA]</scope>
    <source>
        <strain evidence="1 2">BN5</strain>
        <plasmid evidence="1 2">pBN2</plasmid>
    </source>
</reference>
<geneLocation type="plasmid" evidence="1 2">
    <name>pBN2</name>
</geneLocation>